<dbReference type="AlphaFoldDB" id="A0A1H1ME95"/>
<accession>A0A1H1ME95</accession>
<dbReference type="STRING" id="684552.SAMN04489719_0948"/>
<organism evidence="1 2">
    <name type="scientific">Agrococcus carbonis</name>
    <dbReference type="NCBI Taxonomy" id="684552"/>
    <lineage>
        <taxon>Bacteria</taxon>
        <taxon>Bacillati</taxon>
        <taxon>Actinomycetota</taxon>
        <taxon>Actinomycetes</taxon>
        <taxon>Micrococcales</taxon>
        <taxon>Microbacteriaceae</taxon>
        <taxon>Agrococcus</taxon>
    </lineage>
</organism>
<dbReference type="Proteomes" id="UP000199649">
    <property type="component" value="Chromosome I"/>
</dbReference>
<proteinExistence type="predicted"/>
<protein>
    <submittedName>
        <fullName evidence="1">Uncharacterized protein</fullName>
    </submittedName>
</protein>
<evidence type="ECO:0000313" key="2">
    <source>
        <dbReference type="Proteomes" id="UP000199649"/>
    </source>
</evidence>
<dbReference type="RefSeq" id="WP_092665954.1">
    <property type="nucleotide sequence ID" value="NZ_LT629734.1"/>
</dbReference>
<reference evidence="2" key="1">
    <citation type="submission" date="2016-10" db="EMBL/GenBank/DDBJ databases">
        <authorList>
            <person name="Varghese N."/>
            <person name="Submissions S."/>
        </authorList>
    </citation>
    <scope>NUCLEOTIDE SEQUENCE [LARGE SCALE GENOMIC DNA]</scope>
    <source>
        <strain evidence="2">DSM 22965</strain>
    </source>
</reference>
<sequence length="81" mass="8954">MATSHAPNVRYTDAQIEELLLELNHEAVTAASLPTWAAASAVGVERLTATHSLVYIRLAERDSHDDRVVLMLLDGTWERAL</sequence>
<gene>
    <name evidence="1" type="ORF">SAMN04489719_0948</name>
</gene>
<dbReference type="OrthoDB" id="5120903at2"/>
<dbReference type="EMBL" id="LT629734">
    <property type="protein sequence ID" value="SDR84987.1"/>
    <property type="molecule type" value="Genomic_DNA"/>
</dbReference>
<keyword evidence="2" id="KW-1185">Reference proteome</keyword>
<name>A0A1H1ME95_9MICO</name>
<evidence type="ECO:0000313" key="1">
    <source>
        <dbReference type="EMBL" id="SDR84987.1"/>
    </source>
</evidence>